<comment type="caution">
    <text evidence="2">The sequence shown here is derived from an EMBL/GenBank/DDBJ whole genome shotgun (WGS) entry which is preliminary data.</text>
</comment>
<dbReference type="InterPro" id="IPR023214">
    <property type="entry name" value="HAD_sf"/>
</dbReference>
<dbReference type="InterPro" id="IPR023198">
    <property type="entry name" value="PGP-like_dom2"/>
</dbReference>
<accession>A0A8T0VBU7</accession>
<dbReference type="Gene3D" id="1.10.150.240">
    <property type="entry name" value="Putative phosphatase, domain 2"/>
    <property type="match status" value="1"/>
</dbReference>
<dbReference type="InterPro" id="IPR044999">
    <property type="entry name" value="CbbY-like"/>
</dbReference>
<dbReference type="Gene3D" id="3.40.50.1000">
    <property type="entry name" value="HAD superfamily/HAD-like"/>
    <property type="match status" value="1"/>
</dbReference>
<dbReference type="EMBL" id="CM029040">
    <property type="protein sequence ID" value="KAG2633852.1"/>
    <property type="molecule type" value="Genomic_DNA"/>
</dbReference>
<feature type="region of interest" description="Disordered" evidence="1">
    <location>
        <begin position="1"/>
        <end position="72"/>
    </location>
</feature>
<feature type="compositionally biased region" description="Low complexity" evidence="1">
    <location>
        <begin position="57"/>
        <end position="72"/>
    </location>
</feature>
<dbReference type="PANTHER" id="PTHR42896">
    <property type="entry name" value="XYLULOSE-1,5-BISPHOSPHATE (XUBP) PHOSPHATASE"/>
    <property type="match status" value="1"/>
</dbReference>
<keyword evidence="3" id="KW-1185">Reference proteome</keyword>
<evidence type="ECO:0000313" key="2">
    <source>
        <dbReference type="EMBL" id="KAG2633852.1"/>
    </source>
</evidence>
<dbReference type="AlphaFoldDB" id="A0A8T0VBU7"/>
<evidence type="ECO:0000313" key="3">
    <source>
        <dbReference type="Proteomes" id="UP000823388"/>
    </source>
</evidence>
<feature type="compositionally biased region" description="Low complexity" evidence="1">
    <location>
        <begin position="26"/>
        <end position="50"/>
    </location>
</feature>
<sequence length="363" mass="38496">MAAAAAQCVPLRGSPLAPASPETAKVPASTPTSSAASASPPLRAAVAPSSGRRQLAPPLRCSSSSSESPAPPNLGLLVEVEGVLADVYRFGNRQAFNVAFQSLGLDCANWTEPIYADLVRKARGDEERMLVLFFDRIGWPTSLPTSEKGSFMKSVIREKLKALEDFSASDRLPLHPGVEKFIDDALSEGVPVAILAAYGRNGEKISRSIVKKLGPERTSKIKIVGKDEVEGSFYGQLVLGKGITSSLDEQLIKEARKAEKQRIAEEVASILKLSVDITASESSEKVIAALRAGSEYVGCDVQNCILVAGSQSGVLAAERIGMPCVVVRCSFTARAEFPSAKAVMDGFGGTDLTVSKLLSKKWS</sequence>
<dbReference type="PANTHER" id="PTHR42896:SF3">
    <property type="entry name" value="PROTEIN, PUTATIVE, EXPRESSED-RELATED"/>
    <property type="match status" value="1"/>
</dbReference>
<reference evidence="2 3" key="1">
    <citation type="submission" date="2020-05" db="EMBL/GenBank/DDBJ databases">
        <title>WGS assembly of Panicum virgatum.</title>
        <authorList>
            <person name="Lovell J.T."/>
            <person name="Jenkins J."/>
            <person name="Shu S."/>
            <person name="Juenger T.E."/>
            <person name="Schmutz J."/>
        </authorList>
    </citation>
    <scope>NUCLEOTIDE SEQUENCE [LARGE SCALE GENOMIC DNA]</scope>
    <source>
        <strain evidence="3">cv. AP13</strain>
    </source>
</reference>
<organism evidence="2 3">
    <name type="scientific">Panicum virgatum</name>
    <name type="common">Blackwell switchgrass</name>
    <dbReference type="NCBI Taxonomy" id="38727"/>
    <lineage>
        <taxon>Eukaryota</taxon>
        <taxon>Viridiplantae</taxon>
        <taxon>Streptophyta</taxon>
        <taxon>Embryophyta</taxon>
        <taxon>Tracheophyta</taxon>
        <taxon>Spermatophyta</taxon>
        <taxon>Magnoliopsida</taxon>
        <taxon>Liliopsida</taxon>
        <taxon>Poales</taxon>
        <taxon>Poaceae</taxon>
        <taxon>PACMAD clade</taxon>
        <taxon>Panicoideae</taxon>
        <taxon>Panicodae</taxon>
        <taxon>Paniceae</taxon>
        <taxon>Panicinae</taxon>
        <taxon>Panicum</taxon>
        <taxon>Panicum sect. Hiantes</taxon>
    </lineage>
</organism>
<dbReference type="SUPFAM" id="SSF56784">
    <property type="entry name" value="HAD-like"/>
    <property type="match status" value="1"/>
</dbReference>
<dbReference type="InterPro" id="IPR036412">
    <property type="entry name" value="HAD-like_sf"/>
</dbReference>
<gene>
    <name evidence="2" type="ORF">PVAP13_2NG250900</name>
</gene>
<dbReference type="OrthoDB" id="545219at2759"/>
<name>A0A8T0VBU7_PANVG</name>
<dbReference type="GO" id="GO:0016787">
    <property type="term" value="F:hydrolase activity"/>
    <property type="evidence" value="ECO:0007669"/>
    <property type="project" value="InterPro"/>
</dbReference>
<protein>
    <recommendedName>
        <fullName evidence="4">Haloacid dehalogenase-like hydrolase domain-containing protein</fullName>
    </recommendedName>
</protein>
<proteinExistence type="predicted"/>
<evidence type="ECO:0000256" key="1">
    <source>
        <dbReference type="SAM" id="MobiDB-lite"/>
    </source>
</evidence>
<dbReference type="Proteomes" id="UP000823388">
    <property type="component" value="Chromosome 2N"/>
</dbReference>
<evidence type="ECO:0008006" key="4">
    <source>
        <dbReference type="Google" id="ProtNLM"/>
    </source>
</evidence>